<dbReference type="FunFam" id="3.40.50.10050:FF:000002">
    <property type="entry name" value="Eukaryotic translation initiation factor 5B"/>
    <property type="match status" value="1"/>
</dbReference>
<evidence type="ECO:0000256" key="6">
    <source>
        <dbReference type="ARBA" id="ARBA00053410"/>
    </source>
</evidence>
<dbReference type="SUPFAM" id="SSF52540">
    <property type="entry name" value="P-loop containing nucleoside triphosphate hydrolases"/>
    <property type="match status" value="1"/>
</dbReference>
<dbReference type="Gene3D" id="2.40.30.10">
    <property type="entry name" value="Translation factors"/>
    <property type="match status" value="2"/>
</dbReference>
<dbReference type="NCBIfam" id="NF003078">
    <property type="entry name" value="PRK04004.1"/>
    <property type="match status" value="1"/>
</dbReference>
<dbReference type="FunFam" id="2.40.30.10:FF:000013">
    <property type="entry name" value="eukaryotic translation initiation factor 5B"/>
    <property type="match status" value="1"/>
</dbReference>
<dbReference type="Gene3D" id="3.40.50.300">
    <property type="entry name" value="P-loop containing nucleotide triphosphate hydrolases"/>
    <property type="match status" value="1"/>
</dbReference>
<dbReference type="InterPro" id="IPR000795">
    <property type="entry name" value="T_Tr_GTP-bd_dom"/>
</dbReference>
<dbReference type="Pfam" id="PF11987">
    <property type="entry name" value="IF-2"/>
    <property type="match status" value="1"/>
</dbReference>
<evidence type="ECO:0000256" key="5">
    <source>
        <dbReference type="ARBA" id="ARBA00032478"/>
    </source>
</evidence>
<keyword evidence="4" id="KW-0342">GTP-binding</keyword>
<evidence type="ECO:0000256" key="1">
    <source>
        <dbReference type="ARBA" id="ARBA00001944"/>
    </source>
</evidence>
<dbReference type="FunFam" id="2.40.30.10:FF:000026">
    <property type="entry name" value="Eukaryotic translation initiation factor 5B"/>
    <property type="match status" value="1"/>
</dbReference>
<dbReference type="GO" id="GO:0003924">
    <property type="term" value="F:GTPase activity"/>
    <property type="evidence" value="ECO:0007669"/>
    <property type="project" value="InterPro"/>
</dbReference>
<proteinExistence type="predicted"/>
<accession>A0A4E0R6Q5</accession>
<comment type="caution">
    <text evidence="9">The sequence shown here is derived from an EMBL/GenBank/DDBJ whole genome shotgun (WGS) entry which is preliminary data.</text>
</comment>
<evidence type="ECO:0000313" key="10">
    <source>
        <dbReference type="Proteomes" id="UP000230066"/>
    </source>
</evidence>
<gene>
    <name evidence="9" type="ORF">D915_007885</name>
</gene>
<dbReference type="CDD" id="cd03703">
    <property type="entry name" value="aeIF5B_II"/>
    <property type="match status" value="1"/>
</dbReference>
<sequence length="537" mass="60460">MCPYFKAEELRVPGLLIIDTPGHESFTNLRVRGSSLCDLAILVVDLMHGLEEQTKESIRILRSRKTPFIVALNKIDRLYGWKSNPSVDVQTTLESQDQMTLNDFDDHFKKVVQDFALMELNVELFYKNSNQEEYVSMVPTSAHSGDGMGDLLASLCLHLQNKLSKRLAFSEELHASVMEVKELHGLGTTIDVIVVNGFIREGDTIVLAGQEGPIATQVRGLLQPAPMAELRVKGSYQHLKEIQGAQGVKLIAKDLEKALAGLPLHVATDLGEELYFKDEVLRGLKAALKAIAVSPLGVYVVASTLGSLESLLVYLKSVDIPYSGINIGTVHKKDVMKASVMVEREQKWAVILAFDVRVDRDAQRLAAELGVRIFTSDIIYRLQSQMEEYVEDLKRGNRRKHRDMAVYPCKLRILPDMVFNTRAPIVVGVHVEAGVVREGTPLCVPSRENINLGRIFSIEFNHKPVQEARTGQEVCVRIDPMDGETPKLYGRHFDHNDLMVSKISRESIDVMKEHFRSDLTKEDWKLMLELKKLFDIF</sequence>
<dbReference type="PANTHER" id="PTHR43381:SF4">
    <property type="entry name" value="EUKARYOTIC TRANSLATION INITIATION FACTOR 5B"/>
    <property type="match status" value="1"/>
</dbReference>
<comment type="subunit">
    <text evidence="7">Interacts through its C-terminal domain (CTD) with the CTD of eIF1A (EIF1AX) or with the CTD of EIF5 (mutually exclusive) through a common binding site. Interacts with eIF1A (EIF1AX) from the location of the start codon by the 43S complex until the formation of the 80S complex. Interacts with ANXA5 in a calcium and phospholipid-dependent manner.</text>
</comment>
<dbReference type="Proteomes" id="UP000230066">
    <property type="component" value="Unassembled WGS sequence"/>
</dbReference>
<protein>
    <recommendedName>
        <fullName evidence="2">Eukaryotic translation initiation factor 5B</fullName>
    </recommendedName>
    <alternativeName>
        <fullName evidence="5">Translation initiation factor IF-2</fullName>
    </alternativeName>
</protein>
<keyword evidence="9" id="KW-0396">Initiation factor</keyword>
<dbReference type="Gene3D" id="3.40.50.10050">
    <property type="entry name" value="Translation initiation factor IF- 2, domain 3"/>
    <property type="match status" value="1"/>
</dbReference>
<dbReference type="InterPro" id="IPR015760">
    <property type="entry name" value="TIF_IF2"/>
</dbReference>
<dbReference type="GO" id="GO:0005525">
    <property type="term" value="F:GTP binding"/>
    <property type="evidence" value="ECO:0007669"/>
    <property type="project" value="UniProtKB-KW"/>
</dbReference>
<dbReference type="SUPFAM" id="SSF52156">
    <property type="entry name" value="Initiation factor IF2/eIF5b, domain 3"/>
    <property type="match status" value="1"/>
</dbReference>
<evidence type="ECO:0000256" key="7">
    <source>
        <dbReference type="ARBA" id="ARBA00061781"/>
    </source>
</evidence>
<dbReference type="InterPro" id="IPR027417">
    <property type="entry name" value="P-loop_NTPase"/>
</dbReference>
<keyword evidence="10" id="KW-1185">Reference proteome</keyword>
<reference evidence="9" key="1">
    <citation type="submission" date="2019-03" db="EMBL/GenBank/DDBJ databases">
        <title>Improved annotation for the trematode Fasciola hepatica.</title>
        <authorList>
            <person name="Choi Y.-J."/>
            <person name="Martin J."/>
            <person name="Mitreva M."/>
        </authorList>
    </citation>
    <scope>NUCLEOTIDE SEQUENCE [LARGE SCALE GENOMIC DNA]</scope>
</reference>
<dbReference type="SUPFAM" id="SSF50447">
    <property type="entry name" value="Translation proteins"/>
    <property type="match status" value="1"/>
</dbReference>
<dbReference type="PRINTS" id="PR00315">
    <property type="entry name" value="ELONGATNFCT"/>
</dbReference>
<organism evidence="9 10">
    <name type="scientific">Fasciola hepatica</name>
    <name type="common">Liver fluke</name>
    <dbReference type="NCBI Taxonomy" id="6192"/>
    <lineage>
        <taxon>Eukaryota</taxon>
        <taxon>Metazoa</taxon>
        <taxon>Spiralia</taxon>
        <taxon>Lophotrochozoa</taxon>
        <taxon>Platyhelminthes</taxon>
        <taxon>Trematoda</taxon>
        <taxon>Digenea</taxon>
        <taxon>Plagiorchiida</taxon>
        <taxon>Echinostomata</taxon>
        <taxon>Echinostomatoidea</taxon>
        <taxon>Fasciolidae</taxon>
        <taxon>Fasciola</taxon>
    </lineage>
</organism>
<dbReference type="GO" id="GO:0005739">
    <property type="term" value="C:mitochondrion"/>
    <property type="evidence" value="ECO:0007669"/>
    <property type="project" value="TreeGrafter"/>
</dbReference>
<dbReference type="InterPro" id="IPR036925">
    <property type="entry name" value="TIF_IF2_dom3_sf"/>
</dbReference>
<name>A0A4E0R6Q5_FASHE</name>
<dbReference type="Pfam" id="PF14578">
    <property type="entry name" value="GTP_EFTU_D4"/>
    <property type="match status" value="1"/>
</dbReference>
<dbReference type="PROSITE" id="PS51722">
    <property type="entry name" value="G_TR_2"/>
    <property type="match status" value="1"/>
</dbReference>
<dbReference type="Pfam" id="PF00009">
    <property type="entry name" value="GTP_EFTU"/>
    <property type="match status" value="1"/>
</dbReference>
<comment type="function">
    <text evidence="6">Plays a role in translation initiation. Ribosome-dependent GTPase that promotes the joining of the 60S ribosomal subunit to the pre-initiation complex to form the 80S initiation complex with the initiator methionine-tRNA in the P-site base paired to the start codon. Together with eIF1A (EIF1AX), actively orients the initiator methionine-tRNA in a conformation that allows 60S ribosomal subunit joining to form the 80S initiation complex. Is released after formation of the 80S initiation complex. Its GTPase activity is not essential for ribosomal subunits joining, but GTP hydrolysis is needed for eIF1A (EIF1AX) ejection quickly followed by EIF5B release to form elongation-competent ribosomes. In contrast to its procaryotic homolog, does not promote recruitment of Met-rRNA to the small ribosomal subunit.</text>
</comment>
<feature type="domain" description="Tr-type G" evidence="8">
    <location>
        <begin position="1"/>
        <end position="164"/>
    </location>
</feature>
<evidence type="ECO:0000259" key="8">
    <source>
        <dbReference type="PROSITE" id="PS51722"/>
    </source>
</evidence>
<dbReference type="InterPro" id="IPR029459">
    <property type="entry name" value="EFTU-type"/>
</dbReference>
<dbReference type="EMBL" id="JXXN02003694">
    <property type="protein sequence ID" value="THD21271.1"/>
    <property type="molecule type" value="Genomic_DNA"/>
</dbReference>
<dbReference type="AlphaFoldDB" id="A0A4E0R6Q5"/>
<comment type="cofactor">
    <cofactor evidence="1">
        <name>a monovalent cation</name>
        <dbReference type="ChEBI" id="CHEBI:60242"/>
    </cofactor>
</comment>
<evidence type="ECO:0000256" key="2">
    <source>
        <dbReference type="ARBA" id="ARBA00013824"/>
    </source>
</evidence>
<evidence type="ECO:0000256" key="4">
    <source>
        <dbReference type="ARBA" id="ARBA00023134"/>
    </source>
</evidence>
<dbReference type="InterPro" id="IPR023115">
    <property type="entry name" value="TIF_IF2_dom3"/>
</dbReference>
<dbReference type="PANTHER" id="PTHR43381">
    <property type="entry name" value="TRANSLATION INITIATION FACTOR IF-2-RELATED"/>
    <property type="match status" value="1"/>
</dbReference>
<keyword evidence="9" id="KW-0648">Protein biosynthesis</keyword>
<keyword evidence="3" id="KW-0547">Nucleotide-binding</keyword>
<dbReference type="GO" id="GO:0003743">
    <property type="term" value="F:translation initiation factor activity"/>
    <property type="evidence" value="ECO:0007669"/>
    <property type="project" value="UniProtKB-KW"/>
</dbReference>
<evidence type="ECO:0000256" key="3">
    <source>
        <dbReference type="ARBA" id="ARBA00022741"/>
    </source>
</evidence>
<dbReference type="InterPro" id="IPR009000">
    <property type="entry name" value="Transl_B-barrel_sf"/>
</dbReference>
<evidence type="ECO:0000313" key="9">
    <source>
        <dbReference type="EMBL" id="THD21271.1"/>
    </source>
</evidence>
<dbReference type="CDD" id="cd16266">
    <property type="entry name" value="IF2_aeIF5B_IV"/>
    <property type="match status" value="1"/>
</dbReference>